<evidence type="ECO:0000256" key="2">
    <source>
        <dbReference type="PROSITE-ProRule" id="PRU00335"/>
    </source>
</evidence>
<evidence type="ECO:0000313" key="4">
    <source>
        <dbReference type="EMBL" id="HIZ34352.1"/>
    </source>
</evidence>
<dbReference type="Proteomes" id="UP000824037">
    <property type="component" value="Unassembled WGS sequence"/>
</dbReference>
<dbReference type="AlphaFoldDB" id="A0A9D2EBR0"/>
<feature type="domain" description="HTH tetR-type" evidence="3">
    <location>
        <begin position="9"/>
        <end position="69"/>
    </location>
</feature>
<name>A0A9D2EBR0_9MICO</name>
<feature type="DNA-binding region" description="H-T-H motif" evidence="2">
    <location>
        <begin position="32"/>
        <end position="51"/>
    </location>
</feature>
<comment type="caution">
    <text evidence="4">The sequence shown here is derived from an EMBL/GenBank/DDBJ whole genome shotgun (WGS) entry which is preliminary data.</text>
</comment>
<dbReference type="PROSITE" id="PS50977">
    <property type="entry name" value="HTH_TETR_2"/>
    <property type="match status" value="1"/>
</dbReference>
<reference evidence="4" key="1">
    <citation type="journal article" date="2021" name="PeerJ">
        <title>Extensive microbial diversity within the chicken gut microbiome revealed by metagenomics and culture.</title>
        <authorList>
            <person name="Gilroy R."/>
            <person name="Ravi A."/>
            <person name="Getino M."/>
            <person name="Pursley I."/>
            <person name="Horton D.L."/>
            <person name="Alikhan N.F."/>
            <person name="Baker D."/>
            <person name="Gharbi K."/>
            <person name="Hall N."/>
            <person name="Watson M."/>
            <person name="Adriaenssens E.M."/>
            <person name="Foster-Nyarko E."/>
            <person name="Jarju S."/>
            <person name="Secka A."/>
            <person name="Antonio M."/>
            <person name="Oren A."/>
            <person name="Chaudhuri R.R."/>
            <person name="La Ragione R."/>
            <person name="Hildebrand F."/>
            <person name="Pallen M.J."/>
        </authorList>
    </citation>
    <scope>NUCLEOTIDE SEQUENCE</scope>
    <source>
        <strain evidence="4">ChiGjej4B4-7305</strain>
    </source>
</reference>
<dbReference type="InterPro" id="IPR009057">
    <property type="entry name" value="Homeodomain-like_sf"/>
</dbReference>
<proteinExistence type="predicted"/>
<dbReference type="EMBL" id="DXBY01000023">
    <property type="protein sequence ID" value="HIZ34352.1"/>
    <property type="molecule type" value="Genomic_DNA"/>
</dbReference>
<reference evidence="4" key="2">
    <citation type="submission" date="2021-04" db="EMBL/GenBank/DDBJ databases">
        <authorList>
            <person name="Gilroy R."/>
        </authorList>
    </citation>
    <scope>NUCLEOTIDE SEQUENCE</scope>
    <source>
        <strain evidence="4">ChiGjej4B4-7305</strain>
    </source>
</reference>
<dbReference type="Pfam" id="PF00440">
    <property type="entry name" value="TetR_N"/>
    <property type="match status" value="1"/>
</dbReference>
<dbReference type="SUPFAM" id="SSF46689">
    <property type="entry name" value="Homeodomain-like"/>
    <property type="match status" value="1"/>
</dbReference>
<dbReference type="Gene3D" id="1.10.357.10">
    <property type="entry name" value="Tetracycline Repressor, domain 2"/>
    <property type="match status" value="1"/>
</dbReference>
<dbReference type="GO" id="GO:0003677">
    <property type="term" value="F:DNA binding"/>
    <property type="evidence" value="ECO:0007669"/>
    <property type="project" value="UniProtKB-UniRule"/>
</dbReference>
<gene>
    <name evidence="4" type="ORF">H9815_01135</name>
</gene>
<evidence type="ECO:0000256" key="1">
    <source>
        <dbReference type="ARBA" id="ARBA00023125"/>
    </source>
</evidence>
<dbReference type="InterPro" id="IPR001647">
    <property type="entry name" value="HTH_TetR"/>
</dbReference>
<accession>A0A9D2EBR0</accession>
<keyword evidence="1 2" id="KW-0238">DNA-binding</keyword>
<evidence type="ECO:0000259" key="3">
    <source>
        <dbReference type="PROSITE" id="PS50977"/>
    </source>
</evidence>
<sequence length="185" mass="20104">MKVARSTAEVRRAEAVDAGLRAFGENGLTTAAITEVAAEIGVSQPYIFRLFGGKRDFFLACMDELERRELEAFTGEHTRIAETFEEMGARFRGLVGDGVLGAFSIQALAVARTDPEVATRYRRMLATTLNAVRERTGASGEELTLFLARGVLIVQLQALAVDVTTMTAAEAIMNLLNEAEENGSR</sequence>
<protein>
    <submittedName>
        <fullName evidence="4">TetR family transcriptional regulator</fullName>
    </submittedName>
</protein>
<organism evidence="4 5">
    <name type="scientific">Candidatus Ruania gallistercoris</name>
    <dbReference type="NCBI Taxonomy" id="2838746"/>
    <lineage>
        <taxon>Bacteria</taxon>
        <taxon>Bacillati</taxon>
        <taxon>Actinomycetota</taxon>
        <taxon>Actinomycetes</taxon>
        <taxon>Micrococcales</taxon>
        <taxon>Ruaniaceae</taxon>
        <taxon>Ruania</taxon>
    </lineage>
</organism>
<evidence type="ECO:0000313" key="5">
    <source>
        <dbReference type="Proteomes" id="UP000824037"/>
    </source>
</evidence>